<dbReference type="Pfam" id="PF11015">
    <property type="entry name" value="DUF2853"/>
    <property type="match status" value="1"/>
</dbReference>
<dbReference type="AlphaFoldDB" id="A0A9X4MZ84"/>
<reference evidence="1" key="1">
    <citation type="submission" date="2022-07" db="EMBL/GenBank/DDBJ databases">
        <title>Description and genome-wide analysis of Profundicola chukchiensis gen. nov., sp. nov., marine bacteria isolated from bottom sediments of the Chukchi Sea.</title>
        <authorList>
            <person name="Romanenko L."/>
            <person name="Otstavnykh N."/>
            <person name="Kurilenko V."/>
            <person name="Eremeev V."/>
            <person name="Velansky P."/>
            <person name="Mikhailov V."/>
            <person name="Isaeva M."/>
        </authorList>
    </citation>
    <scope>NUCLEOTIDE SEQUENCE</scope>
    <source>
        <strain evidence="1">KMM 9713</strain>
    </source>
</reference>
<evidence type="ECO:0000313" key="1">
    <source>
        <dbReference type="EMBL" id="MDG4945485.1"/>
    </source>
</evidence>
<gene>
    <name evidence="1" type="ORF">NMK71_03585</name>
</gene>
<protein>
    <submittedName>
        <fullName evidence="1">DUF2853 family protein</fullName>
    </submittedName>
</protein>
<organism evidence="1 2">
    <name type="scientific">Profundicola chukchiensis</name>
    <dbReference type="NCBI Taxonomy" id="2961959"/>
    <lineage>
        <taxon>Bacteria</taxon>
        <taxon>Pseudomonadati</taxon>
        <taxon>Bacteroidota</taxon>
        <taxon>Flavobacteriia</taxon>
        <taxon>Flavobacteriales</taxon>
        <taxon>Weeksellaceae</taxon>
        <taxon>Profundicola</taxon>
    </lineage>
</organism>
<name>A0A9X4MZ84_9FLAO</name>
<dbReference type="InterPro" id="IPR023154">
    <property type="entry name" value="Jann4075-like_sf"/>
</dbReference>
<accession>A0A9X4MZ84</accession>
<dbReference type="EMBL" id="JANCMU010000001">
    <property type="protein sequence ID" value="MDG4945485.1"/>
    <property type="molecule type" value="Genomic_DNA"/>
</dbReference>
<proteinExistence type="predicted"/>
<dbReference type="RefSeq" id="WP_304415963.1">
    <property type="nucleotide sequence ID" value="NZ_JANAIE010000001.1"/>
</dbReference>
<dbReference type="InterPro" id="IPR021274">
    <property type="entry name" value="DUF2853"/>
</dbReference>
<dbReference type="SUPFAM" id="SSF158587">
    <property type="entry name" value="Jann4075-like"/>
    <property type="match status" value="1"/>
</dbReference>
<comment type="caution">
    <text evidence="1">The sequence shown here is derived from an EMBL/GenBank/DDBJ whole genome shotgun (WGS) entry which is preliminary data.</text>
</comment>
<evidence type="ECO:0000313" key="2">
    <source>
        <dbReference type="Proteomes" id="UP001152599"/>
    </source>
</evidence>
<sequence length="112" mass="12663">MSKFQEKYDTVESALKDMGVKVNTELLTAVCKGLGPALYNNDASTVASSDKEELDRLKKNFLQKKLGLSDSDDLDGAIDKVVETMGRSNPRKYRAAFYYLLTEHFRKESVYL</sequence>
<dbReference type="Gene3D" id="1.10.238.120">
    <property type="entry name" value="Jann4075-like"/>
    <property type="match status" value="1"/>
</dbReference>
<keyword evidence="2" id="KW-1185">Reference proteome</keyword>
<dbReference type="Proteomes" id="UP001152599">
    <property type="component" value="Unassembled WGS sequence"/>
</dbReference>